<comment type="caution">
    <text evidence="2">The sequence shown here is derived from an EMBL/GenBank/DDBJ whole genome shotgun (WGS) entry which is preliminary data.</text>
</comment>
<protein>
    <submittedName>
        <fullName evidence="2">Iron dicitrate transport regulator FecR</fullName>
    </submittedName>
</protein>
<reference evidence="2 3" key="1">
    <citation type="submission" date="2017-05" db="EMBL/GenBank/DDBJ databases">
        <title>Whole genome sequence of Pseudomonas putida isolate 1312 commercialized as a biostimulant.</title>
        <authorList>
            <person name="Crovadore J."/>
            <person name="Blanc P."/>
            <person name="Chablais R."/>
            <person name="Cochard B."/>
            <person name="Grizard D."/>
            <person name="Lefort F."/>
        </authorList>
    </citation>
    <scope>NUCLEOTIDE SEQUENCE [LARGE SCALE GENOMIC DNA]</scope>
    <source>
        <strain evidence="2 3">1312</strain>
    </source>
</reference>
<evidence type="ECO:0000313" key="3">
    <source>
        <dbReference type="Proteomes" id="UP000196082"/>
    </source>
</evidence>
<sequence>MSQGKRGGKPEADPLEAFSEALRERVASREALLAEGKAMTARRRKAGKAAKASLLSLLLAGSLWWLDPAWHTEQVRVAVGAQRELVLADGSQVLLDSGSRLQIERRLRSRQLELVEGQARFTVVHADAPFIVRSQGVRVRDIGTVFDVRSDVRGVRVGVLEGAVEVGSGHGAVQPLRAGQQMLAAAGELGEVQAVASGAMEAWRSSVLRFDGTPLRDAIVDLQRYSEVPLRLADERTGGLRLSGEFDSRQVRALLEQLPAVLPVTVVRAADGGLVIGRVD</sequence>
<dbReference type="PANTHER" id="PTHR30273:SF2">
    <property type="entry name" value="PROTEIN FECR"/>
    <property type="match status" value="1"/>
</dbReference>
<evidence type="ECO:0000313" key="2">
    <source>
        <dbReference type="EMBL" id="OUM31442.1"/>
    </source>
</evidence>
<dbReference type="AlphaFoldDB" id="A0A1Y3L7U0"/>
<name>A0A1Y3L7U0_PSEPU</name>
<proteinExistence type="predicted"/>
<organism evidence="2 3">
    <name type="scientific">Pseudomonas putida</name>
    <name type="common">Arthrobacter siderocapsulatus</name>
    <dbReference type="NCBI Taxonomy" id="303"/>
    <lineage>
        <taxon>Bacteria</taxon>
        <taxon>Pseudomonadati</taxon>
        <taxon>Pseudomonadota</taxon>
        <taxon>Gammaproteobacteria</taxon>
        <taxon>Pseudomonadales</taxon>
        <taxon>Pseudomonadaceae</taxon>
        <taxon>Pseudomonas</taxon>
    </lineage>
</organism>
<dbReference type="Gene3D" id="2.60.120.1440">
    <property type="match status" value="1"/>
</dbReference>
<dbReference type="Proteomes" id="UP000196082">
    <property type="component" value="Unassembled WGS sequence"/>
</dbReference>
<feature type="domain" description="FecR protein" evidence="1">
    <location>
        <begin position="74"/>
        <end position="165"/>
    </location>
</feature>
<gene>
    <name evidence="2" type="ORF">B8W72_15790</name>
</gene>
<dbReference type="InterPro" id="IPR012373">
    <property type="entry name" value="Ferrdict_sens_TM"/>
</dbReference>
<dbReference type="InterPro" id="IPR006860">
    <property type="entry name" value="FecR"/>
</dbReference>
<dbReference type="EMBL" id="NFSB01000078">
    <property type="protein sequence ID" value="OUM31442.1"/>
    <property type="molecule type" value="Genomic_DNA"/>
</dbReference>
<dbReference type="GO" id="GO:0016989">
    <property type="term" value="F:sigma factor antagonist activity"/>
    <property type="evidence" value="ECO:0007669"/>
    <property type="project" value="TreeGrafter"/>
</dbReference>
<dbReference type="PIRSF" id="PIRSF018266">
    <property type="entry name" value="FecR"/>
    <property type="match status" value="1"/>
</dbReference>
<dbReference type="PANTHER" id="PTHR30273">
    <property type="entry name" value="PERIPLASMIC SIGNAL SENSOR AND SIGMA FACTOR ACTIVATOR FECR-RELATED"/>
    <property type="match status" value="1"/>
</dbReference>
<dbReference type="Pfam" id="PF04773">
    <property type="entry name" value="FecR"/>
    <property type="match status" value="1"/>
</dbReference>
<evidence type="ECO:0000259" key="1">
    <source>
        <dbReference type="Pfam" id="PF04773"/>
    </source>
</evidence>
<dbReference type="RefSeq" id="WP_086976689.1">
    <property type="nucleotide sequence ID" value="NZ_NFSB01000078.1"/>
</dbReference>
<dbReference type="Gene3D" id="3.55.50.30">
    <property type="match status" value="1"/>
</dbReference>
<accession>A0A1Y3L7U0</accession>